<protein>
    <submittedName>
        <fullName evidence="3">Zinc finger BED domain-containing protein RICESLEEPER 2</fullName>
    </submittedName>
</protein>
<accession>A0A6L2L7X3</accession>
<feature type="domain" description="HAT C-terminal dimerisation" evidence="2">
    <location>
        <begin position="80"/>
        <end position="130"/>
    </location>
</feature>
<dbReference type="EMBL" id="BKCJ010003891">
    <property type="protein sequence ID" value="GEU57776.1"/>
    <property type="molecule type" value="Genomic_DNA"/>
</dbReference>
<comment type="caution">
    <text evidence="3">The sequence shown here is derived from an EMBL/GenBank/DDBJ whole genome shotgun (WGS) entry which is preliminary data.</text>
</comment>
<evidence type="ECO:0000259" key="2">
    <source>
        <dbReference type="Pfam" id="PF05699"/>
    </source>
</evidence>
<dbReference type="SUPFAM" id="SSF53098">
    <property type="entry name" value="Ribonuclease H-like"/>
    <property type="match status" value="1"/>
</dbReference>
<dbReference type="AlphaFoldDB" id="A0A6L2L7X3"/>
<name>A0A6L2L7X3_TANCI</name>
<evidence type="ECO:0000256" key="1">
    <source>
        <dbReference type="SAM" id="MobiDB-lite"/>
    </source>
</evidence>
<evidence type="ECO:0000313" key="3">
    <source>
        <dbReference type="EMBL" id="GEU57776.1"/>
    </source>
</evidence>
<organism evidence="3">
    <name type="scientific">Tanacetum cinerariifolium</name>
    <name type="common">Dalmatian daisy</name>
    <name type="synonym">Chrysanthemum cinerariifolium</name>
    <dbReference type="NCBI Taxonomy" id="118510"/>
    <lineage>
        <taxon>Eukaryota</taxon>
        <taxon>Viridiplantae</taxon>
        <taxon>Streptophyta</taxon>
        <taxon>Embryophyta</taxon>
        <taxon>Tracheophyta</taxon>
        <taxon>Spermatophyta</taxon>
        <taxon>Magnoliopsida</taxon>
        <taxon>eudicotyledons</taxon>
        <taxon>Gunneridae</taxon>
        <taxon>Pentapetalae</taxon>
        <taxon>asterids</taxon>
        <taxon>campanulids</taxon>
        <taxon>Asterales</taxon>
        <taxon>Asteraceae</taxon>
        <taxon>Asteroideae</taxon>
        <taxon>Anthemideae</taxon>
        <taxon>Anthemidinae</taxon>
        <taxon>Tanacetum</taxon>
    </lineage>
</organism>
<proteinExistence type="predicted"/>
<dbReference type="GO" id="GO:0046983">
    <property type="term" value="F:protein dimerization activity"/>
    <property type="evidence" value="ECO:0007669"/>
    <property type="project" value="InterPro"/>
</dbReference>
<reference evidence="3" key="1">
    <citation type="journal article" date="2019" name="Sci. Rep.">
        <title>Draft genome of Tanacetum cinerariifolium, the natural source of mosquito coil.</title>
        <authorList>
            <person name="Yamashiro T."/>
            <person name="Shiraishi A."/>
            <person name="Satake H."/>
            <person name="Nakayama K."/>
        </authorList>
    </citation>
    <scope>NUCLEOTIDE SEQUENCE</scope>
</reference>
<dbReference type="InterPro" id="IPR008906">
    <property type="entry name" value="HATC_C_dom"/>
</dbReference>
<dbReference type="InterPro" id="IPR012337">
    <property type="entry name" value="RNaseH-like_sf"/>
</dbReference>
<feature type="region of interest" description="Disordered" evidence="1">
    <location>
        <begin position="177"/>
        <end position="197"/>
    </location>
</feature>
<gene>
    <name evidence="3" type="ORF">Tci_029754</name>
</gene>
<dbReference type="Pfam" id="PF05699">
    <property type="entry name" value="Dimer_Tnp_hAT"/>
    <property type="match status" value="1"/>
</dbReference>
<sequence length="197" mass="21943">MATQSSSTTTGLMHQELLKFWKQNENPQIWCNFNLVKMSDGSLKAHCKHCGHFLKQESNSTLKGHMERYWERLKTTAEAFLAALAPDLLSVQASTVASEFAFSTSERVLSIRKTRLTPTSLGICICLKDHLDATERIQHIVSLEDGLEYEGKLHDVEVTTAGANTIFDEELALDDATSNARSSEPDDEDANLEQALI</sequence>